<dbReference type="PROSITE" id="PS50994">
    <property type="entry name" value="INTEGRASE"/>
    <property type="match status" value="1"/>
</dbReference>
<dbReference type="InterPro" id="IPR001584">
    <property type="entry name" value="Integrase_cat-core"/>
</dbReference>
<dbReference type="eggNOG" id="COG2801">
    <property type="taxonomic scope" value="Bacteria"/>
</dbReference>
<dbReference type="SUPFAM" id="SSF53098">
    <property type="entry name" value="Ribonuclease H-like"/>
    <property type="match status" value="1"/>
</dbReference>
<reference evidence="3 4" key="1">
    <citation type="submission" date="2008-03" db="EMBL/GenBank/DDBJ databases">
        <title>Complete sequence of chromosome of Methylobacterium radiotolerans JCM 2831.</title>
        <authorList>
            <consortium name="US DOE Joint Genome Institute"/>
            <person name="Copeland A."/>
            <person name="Lucas S."/>
            <person name="Lapidus A."/>
            <person name="Glavina del Rio T."/>
            <person name="Dalin E."/>
            <person name="Tice H."/>
            <person name="Bruce D."/>
            <person name="Goodwin L."/>
            <person name="Pitluck S."/>
            <person name="Kiss H."/>
            <person name="Brettin T."/>
            <person name="Detter J.C."/>
            <person name="Han C."/>
            <person name="Kuske C.R."/>
            <person name="Schmutz J."/>
            <person name="Larimer F."/>
            <person name="Land M."/>
            <person name="Hauser L."/>
            <person name="Kyrpides N."/>
            <person name="Mikhailova N."/>
            <person name="Marx C.J."/>
            <person name="Richardson P."/>
        </authorList>
    </citation>
    <scope>NUCLEOTIDE SEQUENCE [LARGE SCALE GENOMIC DNA]</scope>
    <source>
        <strain evidence="4">ATCC 27329 / DSM 1819 / JCM 2831 / NBRC 15690 / NCIMB 10815 / 0-1</strain>
    </source>
</reference>
<feature type="region of interest" description="Disordered" evidence="1">
    <location>
        <begin position="689"/>
        <end position="754"/>
    </location>
</feature>
<dbReference type="GO" id="GO:0015074">
    <property type="term" value="P:DNA integration"/>
    <property type="evidence" value="ECO:0007669"/>
    <property type="project" value="InterPro"/>
</dbReference>
<evidence type="ECO:0000256" key="1">
    <source>
        <dbReference type="SAM" id="MobiDB-lite"/>
    </source>
</evidence>
<dbReference type="GeneID" id="6140820"/>
<dbReference type="Proteomes" id="UP000006589">
    <property type="component" value="Chromosome"/>
</dbReference>
<dbReference type="KEGG" id="mrd:Mrad2831_4752"/>
<dbReference type="Gene3D" id="3.30.420.10">
    <property type="entry name" value="Ribonuclease H-like superfamily/Ribonuclease H"/>
    <property type="match status" value="1"/>
</dbReference>
<evidence type="ECO:0000313" key="4">
    <source>
        <dbReference type="Proteomes" id="UP000006589"/>
    </source>
</evidence>
<dbReference type="InterPro" id="IPR012337">
    <property type="entry name" value="RNaseH-like_sf"/>
</dbReference>
<dbReference type="AlphaFoldDB" id="B1M754"/>
<sequence length="754" mass="84395">MTPRYRINEADRLILGGGQTLTCKGLTKTGYLLQPFGTDLTDHISFKDFEEARQHPDFRHRPLYYSEPRARARARTLIESNDDIPAEELPDVRWRETCVLAFHDEEAKDLRNPPPPDQQRVNRTKAGFEEAMRRARPQLMQLDCAKKAAAKEAAQSRPSLAKSGMRRKIRAGRAVVFRSLPGAKTLQRWTLAYEEAGCEAWGLRQCHCNSGNYKPRFTADEHTMMMEAVYAYLDRKRPTLEQCYKDYGDKLIEENNKRAENGQPPLRRIGASTYRARVKRVSRFHRDAARHGIEYAIRKNGGVRRKFDVTRIGERVEIDGCKVSLIHMAAESGIWAKMTAEQKHKVPKERWILLRAIDVASKCILAEVITPTETTKAAAVLLRMMISDKTPLAAAMGAKTPWNYACVPHSIATDGGAAFRSDQFRQMLADLGIIFVAPQVGQPNKRATVERSFGTTRTQFLQHFSGQTFANVSDKGDYDPGKNASLFVDELARALVLYDVDIYHNTPHEGLHGETPRACWQRLMIESGCSRITPGAHQQRAIFGVHLSRKLSKRGIRILGLHYQSEDLAALLAEKGEIDLPVRIDPDDLGWISVQISRTWKTIPCATSSLQGASIQAWLSVVEDQRRRYDIAAAASRPVIADALRQIRAIAAKAERRFGISPHTYDAEAISRAEAEMLRGFDVPEERTLQNAVPGGDPLAQGIPVTGPTPSRKKRSATLHEPGLTTDPTPDAPPPSQNSEDDDGDGWTMETPNV</sequence>
<gene>
    <name evidence="3" type="ordered locus">Mrad2831_4752</name>
</gene>
<dbReference type="Pfam" id="PF09299">
    <property type="entry name" value="Mu-transpos_C"/>
    <property type="match status" value="1"/>
</dbReference>
<dbReference type="PATRIC" id="fig|426355.14.peg.4822"/>
<dbReference type="STRING" id="426355.Mrad2831_4752"/>
<feature type="domain" description="Integrase catalytic" evidence="2">
    <location>
        <begin position="327"/>
        <end position="524"/>
    </location>
</feature>
<dbReference type="GO" id="GO:0003676">
    <property type="term" value="F:nucleic acid binding"/>
    <property type="evidence" value="ECO:0007669"/>
    <property type="project" value="InterPro"/>
</dbReference>
<dbReference type="InterPro" id="IPR015378">
    <property type="entry name" value="Transposase-like_Mu_C"/>
</dbReference>
<accession>B1M754</accession>
<dbReference type="RefSeq" id="WP_012321664.1">
    <property type="nucleotide sequence ID" value="NC_010505.1"/>
</dbReference>
<evidence type="ECO:0000313" key="3">
    <source>
        <dbReference type="EMBL" id="ACB26713.1"/>
    </source>
</evidence>
<name>B1M754_METRJ</name>
<dbReference type="InterPro" id="IPR036397">
    <property type="entry name" value="RNaseH_sf"/>
</dbReference>
<organism evidence="3 4">
    <name type="scientific">Methylobacterium radiotolerans (strain ATCC 27329 / DSM 1819 / JCM 2831 / NBRC 15690 / NCIMB 10815 / 0-1)</name>
    <dbReference type="NCBI Taxonomy" id="426355"/>
    <lineage>
        <taxon>Bacteria</taxon>
        <taxon>Pseudomonadati</taxon>
        <taxon>Pseudomonadota</taxon>
        <taxon>Alphaproteobacteria</taxon>
        <taxon>Hyphomicrobiales</taxon>
        <taxon>Methylobacteriaceae</taxon>
        <taxon>Methylobacterium</taxon>
    </lineage>
</organism>
<dbReference type="OrthoDB" id="5287589at2"/>
<dbReference type="EMBL" id="CP001001">
    <property type="protein sequence ID" value="ACB26713.1"/>
    <property type="molecule type" value="Genomic_DNA"/>
</dbReference>
<dbReference type="HOGENOM" id="CLU_018861_0_0_5"/>
<proteinExistence type="predicted"/>
<evidence type="ECO:0000259" key="2">
    <source>
        <dbReference type="PROSITE" id="PS50994"/>
    </source>
</evidence>
<protein>
    <submittedName>
        <fullName evidence="3">Integrase catalytic region</fullName>
    </submittedName>
</protein>